<feature type="transmembrane region" description="Helical" evidence="11">
    <location>
        <begin position="23"/>
        <end position="47"/>
    </location>
</feature>
<evidence type="ECO:0000259" key="12">
    <source>
        <dbReference type="PROSITE" id="PS50262"/>
    </source>
</evidence>
<keyword evidence="8 9" id="KW-0807">Transducer</keyword>
<evidence type="ECO:0000256" key="9">
    <source>
        <dbReference type="RuleBase" id="RU000688"/>
    </source>
</evidence>
<dbReference type="SMART" id="SM01381">
    <property type="entry name" value="7TM_GPCR_Srsx"/>
    <property type="match status" value="1"/>
</dbReference>
<dbReference type="Proteomes" id="UP000288716">
    <property type="component" value="Unassembled WGS sequence"/>
</dbReference>
<comment type="caution">
    <text evidence="13">The sequence shown here is derived from an EMBL/GenBank/DDBJ whole genome shotgun (WGS) entry which is preliminary data.</text>
</comment>
<evidence type="ECO:0000313" key="14">
    <source>
        <dbReference type="Proteomes" id="UP000288716"/>
    </source>
</evidence>
<dbReference type="InterPro" id="IPR000276">
    <property type="entry name" value="GPCR_Rhodpsn"/>
</dbReference>
<evidence type="ECO:0000256" key="3">
    <source>
        <dbReference type="ARBA" id="ARBA00022692"/>
    </source>
</evidence>
<accession>A0A443SI82</accession>
<dbReference type="InterPro" id="IPR017452">
    <property type="entry name" value="GPCR_Rhodpsn_7TM"/>
</dbReference>
<evidence type="ECO:0000256" key="8">
    <source>
        <dbReference type="ARBA" id="ARBA00023224"/>
    </source>
</evidence>
<keyword evidence="3 9" id="KW-0812">Transmembrane</keyword>
<evidence type="ECO:0000256" key="2">
    <source>
        <dbReference type="ARBA" id="ARBA00010663"/>
    </source>
</evidence>
<evidence type="ECO:0000256" key="4">
    <source>
        <dbReference type="ARBA" id="ARBA00022989"/>
    </source>
</evidence>
<keyword evidence="6 11" id="KW-0472">Membrane</keyword>
<evidence type="ECO:0000256" key="5">
    <source>
        <dbReference type="ARBA" id="ARBA00023040"/>
    </source>
</evidence>
<evidence type="ECO:0000256" key="11">
    <source>
        <dbReference type="SAM" id="Phobius"/>
    </source>
</evidence>
<comment type="subcellular location">
    <subcellularLocation>
        <location evidence="1">Membrane</location>
        <topology evidence="1">Multi-pass membrane protein</topology>
    </subcellularLocation>
</comment>
<dbReference type="GO" id="GO:0004930">
    <property type="term" value="F:G protein-coupled receptor activity"/>
    <property type="evidence" value="ECO:0007669"/>
    <property type="project" value="UniProtKB-KW"/>
</dbReference>
<dbReference type="PROSITE" id="PS50262">
    <property type="entry name" value="G_PROTEIN_RECEP_F1_2"/>
    <property type="match status" value="1"/>
</dbReference>
<comment type="similarity">
    <text evidence="2 9">Belongs to the G-protein coupled receptor 1 family.</text>
</comment>
<proteinExistence type="inferred from homology"/>
<feature type="transmembrane region" description="Helical" evidence="11">
    <location>
        <begin position="101"/>
        <end position="123"/>
    </location>
</feature>
<dbReference type="SUPFAM" id="SSF81321">
    <property type="entry name" value="Family A G protein-coupled receptor-like"/>
    <property type="match status" value="1"/>
</dbReference>
<evidence type="ECO:0000313" key="13">
    <source>
        <dbReference type="EMBL" id="RWS27218.1"/>
    </source>
</evidence>
<dbReference type="STRING" id="299467.A0A443SI82"/>
<name>A0A443SI82_9ACAR</name>
<evidence type="ECO:0000256" key="1">
    <source>
        <dbReference type="ARBA" id="ARBA00004141"/>
    </source>
</evidence>
<evidence type="ECO:0000256" key="7">
    <source>
        <dbReference type="ARBA" id="ARBA00023170"/>
    </source>
</evidence>
<feature type="transmembrane region" description="Helical" evidence="11">
    <location>
        <begin position="59"/>
        <end position="81"/>
    </location>
</feature>
<dbReference type="PROSITE" id="PS00237">
    <property type="entry name" value="G_PROTEIN_RECEP_F1_1"/>
    <property type="match status" value="1"/>
</dbReference>
<feature type="transmembrane region" description="Helical" evidence="11">
    <location>
        <begin position="143"/>
        <end position="162"/>
    </location>
</feature>
<dbReference type="EMBL" id="NCKV01002174">
    <property type="protein sequence ID" value="RWS27218.1"/>
    <property type="molecule type" value="Genomic_DNA"/>
</dbReference>
<feature type="domain" description="G-protein coupled receptors family 1 profile" evidence="12">
    <location>
        <begin position="39"/>
        <end position="308"/>
    </location>
</feature>
<reference evidence="13 14" key="1">
    <citation type="journal article" date="2018" name="Gigascience">
        <title>Genomes of trombidid mites reveal novel predicted allergens and laterally-transferred genes associated with secondary metabolism.</title>
        <authorList>
            <person name="Dong X."/>
            <person name="Chaisiri K."/>
            <person name="Xia D."/>
            <person name="Armstrong S.D."/>
            <person name="Fang Y."/>
            <person name="Donnelly M.J."/>
            <person name="Kadowaki T."/>
            <person name="McGarry J.W."/>
            <person name="Darby A.C."/>
            <person name="Makepeace B.L."/>
        </authorList>
    </citation>
    <scope>NUCLEOTIDE SEQUENCE [LARGE SCALE GENOMIC DNA]</scope>
    <source>
        <strain evidence="13">UoL-UT</strain>
    </source>
</reference>
<sequence length="361" mass="41105">MNVSNAKDEHLEVGRAYNPVRDVILLFLYSCTALFAIIANTLLCKIVMNNKRMQTKTNLLIVSMAVSDILAGIAIPGQWLFCSHALLFSTAGQILCGIFKSLQIVTYFLSTLTMVTIAIHRYLGIFHRSEVGIVRIRFHVKAAVISTWVIAVVFVAMTAVSIKIFQYFTPKEIITCGVILEFTEPFDSKVVRKTRVASVLLGQFLVPLLITALLYARIGFVVFRRQIIGESSETRSKRLSESKKKTILMLIVVLVVFTICWLPVHTHHFVNFFWKPKKKLKGYCNNTTSYFIMYWLSISSCCYNPIIYYIFDDRFRSAFQNIFRITTQRMRKTTPSVKLSDTAPSHKSESSKPSETSESNV</sequence>
<dbReference type="VEuPathDB" id="VectorBase:LDEU004822"/>
<evidence type="ECO:0000256" key="10">
    <source>
        <dbReference type="SAM" id="MobiDB-lite"/>
    </source>
</evidence>
<keyword evidence="7 9" id="KW-0675">Receptor</keyword>
<feature type="transmembrane region" description="Helical" evidence="11">
    <location>
        <begin position="247"/>
        <end position="270"/>
    </location>
</feature>
<organism evidence="13 14">
    <name type="scientific">Leptotrombidium deliense</name>
    <dbReference type="NCBI Taxonomy" id="299467"/>
    <lineage>
        <taxon>Eukaryota</taxon>
        <taxon>Metazoa</taxon>
        <taxon>Ecdysozoa</taxon>
        <taxon>Arthropoda</taxon>
        <taxon>Chelicerata</taxon>
        <taxon>Arachnida</taxon>
        <taxon>Acari</taxon>
        <taxon>Acariformes</taxon>
        <taxon>Trombidiformes</taxon>
        <taxon>Prostigmata</taxon>
        <taxon>Anystina</taxon>
        <taxon>Parasitengona</taxon>
        <taxon>Trombiculoidea</taxon>
        <taxon>Trombiculidae</taxon>
        <taxon>Leptotrombidium</taxon>
    </lineage>
</organism>
<dbReference type="Gene3D" id="1.20.1070.10">
    <property type="entry name" value="Rhodopsin 7-helix transmembrane proteins"/>
    <property type="match status" value="1"/>
</dbReference>
<feature type="region of interest" description="Disordered" evidence="10">
    <location>
        <begin position="334"/>
        <end position="361"/>
    </location>
</feature>
<keyword evidence="4 11" id="KW-1133">Transmembrane helix</keyword>
<feature type="transmembrane region" description="Helical" evidence="11">
    <location>
        <begin position="196"/>
        <end position="216"/>
    </location>
</feature>
<evidence type="ECO:0000256" key="6">
    <source>
        <dbReference type="ARBA" id="ARBA00023136"/>
    </source>
</evidence>
<keyword evidence="5 9" id="KW-0297">G-protein coupled receptor</keyword>
<feature type="compositionally biased region" description="Polar residues" evidence="10">
    <location>
        <begin position="334"/>
        <end position="343"/>
    </location>
</feature>
<dbReference type="PRINTS" id="PR00237">
    <property type="entry name" value="GPCRRHODOPSN"/>
</dbReference>
<dbReference type="Pfam" id="PF00001">
    <property type="entry name" value="7tm_1"/>
    <property type="match status" value="1"/>
</dbReference>
<dbReference type="PANTHER" id="PTHR45695">
    <property type="entry name" value="LEUCOKININ RECEPTOR-RELATED"/>
    <property type="match status" value="1"/>
</dbReference>
<dbReference type="GO" id="GO:0005886">
    <property type="term" value="C:plasma membrane"/>
    <property type="evidence" value="ECO:0007669"/>
    <property type="project" value="TreeGrafter"/>
</dbReference>
<keyword evidence="14" id="KW-1185">Reference proteome</keyword>
<dbReference type="PANTHER" id="PTHR45695:SF9">
    <property type="entry name" value="LEUCOKININ RECEPTOR"/>
    <property type="match status" value="1"/>
</dbReference>
<feature type="transmembrane region" description="Helical" evidence="11">
    <location>
        <begin position="290"/>
        <end position="311"/>
    </location>
</feature>
<protein>
    <submittedName>
        <fullName evidence="13">Putative G-protein coupled receptor 83-like protein</fullName>
    </submittedName>
</protein>
<dbReference type="OrthoDB" id="6503097at2759"/>
<gene>
    <name evidence="13" type="ORF">B4U80_08428</name>
</gene>
<dbReference type="AlphaFoldDB" id="A0A443SI82"/>